<organism evidence="2 3">
    <name type="scientific">Pseudofrankia asymbiotica</name>
    <dbReference type="NCBI Taxonomy" id="1834516"/>
    <lineage>
        <taxon>Bacteria</taxon>
        <taxon>Bacillati</taxon>
        <taxon>Actinomycetota</taxon>
        <taxon>Actinomycetes</taxon>
        <taxon>Frankiales</taxon>
        <taxon>Frankiaceae</taxon>
        <taxon>Pseudofrankia</taxon>
    </lineage>
</organism>
<evidence type="ECO:0000259" key="1">
    <source>
        <dbReference type="PROSITE" id="PS50987"/>
    </source>
</evidence>
<keyword evidence="3" id="KW-1185">Reference proteome</keyword>
<feature type="domain" description="HTH arsR-type" evidence="1">
    <location>
        <begin position="1"/>
        <end position="94"/>
    </location>
</feature>
<comment type="caution">
    <text evidence="2">The sequence shown here is derived from an EMBL/GenBank/DDBJ whole genome shotgun (WGS) entry which is preliminary data.</text>
</comment>
<dbReference type="STRING" id="1834516.BL253_24700"/>
<dbReference type="InterPro" id="IPR036390">
    <property type="entry name" value="WH_DNA-bd_sf"/>
</dbReference>
<gene>
    <name evidence="2" type="ORF">BL253_24700</name>
</gene>
<reference evidence="3" key="1">
    <citation type="submission" date="2016-10" db="EMBL/GenBank/DDBJ databases">
        <title>Frankia sp. NRRL B-16386 Genome sequencing.</title>
        <authorList>
            <person name="Ghodhbane-Gtari F."/>
            <person name="Swanson E."/>
            <person name="Gueddou A."/>
            <person name="Hezbri K."/>
            <person name="Ktari K."/>
            <person name="Nouioui I."/>
            <person name="Morris K."/>
            <person name="Simpson S."/>
            <person name="Abebe-Akele F."/>
            <person name="Thomas K."/>
            <person name="Gtari M."/>
            <person name="Tisa L.S."/>
        </authorList>
    </citation>
    <scope>NUCLEOTIDE SEQUENCE [LARGE SCALE GENOMIC DNA]</scope>
    <source>
        <strain evidence="3">NRRL B-16386</strain>
    </source>
</reference>
<dbReference type="EMBL" id="MOMC01000051">
    <property type="protein sequence ID" value="ONH26391.1"/>
    <property type="molecule type" value="Genomic_DNA"/>
</dbReference>
<dbReference type="NCBIfam" id="NF033788">
    <property type="entry name" value="HTH_metalloreg"/>
    <property type="match status" value="1"/>
</dbReference>
<dbReference type="Proteomes" id="UP000188929">
    <property type="component" value="Unassembled WGS sequence"/>
</dbReference>
<dbReference type="AlphaFoldDB" id="A0A1V2I5F4"/>
<dbReference type="Pfam" id="PF12840">
    <property type="entry name" value="HTH_20"/>
    <property type="match status" value="1"/>
</dbReference>
<evidence type="ECO:0000313" key="3">
    <source>
        <dbReference type="Proteomes" id="UP000188929"/>
    </source>
</evidence>
<dbReference type="InterPro" id="IPR001845">
    <property type="entry name" value="HTH_ArsR_DNA-bd_dom"/>
</dbReference>
<dbReference type="GO" id="GO:0003700">
    <property type="term" value="F:DNA-binding transcription factor activity"/>
    <property type="evidence" value="ECO:0007669"/>
    <property type="project" value="InterPro"/>
</dbReference>
<dbReference type="InterPro" id="IPR036388">
    <property type="entry name" value="WH-like_DNA-bd_sf"/>
</dbReference>
<sequence>MEQYSVRLDGLLVALADPTRRAVLSRLGRGPATVSDLADGFPMALPSFMKHVRTLEKNGLIRTAKSGRVRTCELNRDGLKPLENWLAEQRRGWEDHTDRLVQFVTSPDQFVTSPEEQA</sequence>
<dbReference type="PROSITE" id="PS50987">
    <property type="entry name" value="HTH_ARSR_2"/>
    <property type="match status" value="1"/>
</dbReference>
<dbReference type="PANTHER" id="PTHR38600">
    <property type="entry name" value="TRANSCRIPTIONAL REGULATORY PROTEIN"/>
    <property type="match status" value="1"/>
</dbReference>
<dbReference type="PANTHER" id="PTHR38600:SF2">
    <property type="entry name" value="SLL0088 PROTEIN"/>
    <property type="match status" value="1"/>
</dbReference>
<dbReference type="PRINTS" id="PR00778">
    <property type="entry name" value="HTHARSR"/>
</dbReference>
<protein>
    <submittedName>
        <fullName evidence="2">Transcriptional regulator</fullName>
    </submittedName>
</protein>
<name>A0A1V2I5F4_9ACTN</name>
<accession>A0A1V2I5F4</accession>
<dbReference type="CDD" id="cd00090">
    <property type="entry name" value="HTH_ARSR"/>
    <property type="match status" value="1"/>
</dbReference>
<dbReference type="RefSeq" id="WP_076819650.1">
    <property type="nucleotide sequence ID" value="NZ_MOMC01000051.1"/>
</dbReference>
<proteinExistence type="predicted"/>
<dbReference type="SMART" id="SM00418">
    <property type="entry name" value="HTH_ARSR"/>
    <property type="match status" value="1"/>
</dbReference>
<dbReference type="SUPFAM" id="SSF46785">
    <property type="entry name" value="Winged helix' DNA-binding domain"/>
    <property type="match status" value="1"/>
</dbReference>
<evidence type="ECO:0000313" key="2">
    <source>
        <dbReference type="EMBL" id="ONH26391.1"/>
    </source>
</evidence>
<dbReference type="Gene3D" id="1.10.10.10">
    <property type="entry name" value="Winged helix-like DNA-binding domain superfamily/Winged helix DNA-binding domain"/>
    <property type="match status" value="1"/>
</dbReference>
<dbReference type="InterPro" id="IPR011991">
    <property type="entry name" value="ArsR-like_HTH"/>
</dbReference>